<protein>
    <recommendedName>
        <fullName evidence="3">Addiction module toxin RelE</fullName>
    </recommendedName>
</protein>
<dbReference type="AlphaFoldDB" id="A0A1T3P2Q8"/>
<dbReference type="Proteomes" id="UP000190037">
    <property type="component" value="Unassembled WGS sequence"/>
</dbReference>
<organism evidence="1 2">
    <name type="scientific">Embleya scabrispora</name>
    <dbReference type="NCBI Taxonomy" id="159449"/>
    <lineage>
        <taxon>Bacteria</taxon>
        <taxon>Bacillati</taxon>
        <taxon>Actinomycetota</taxon>
        <taxon>Actinomycetes</taxon>
        <taxon>Kitasatosporales</taxon>
        <taxon>Streptomycetaceae</taxon>
        <taxon>Embleya</taxon>
    </lineage>
</organism>
<dbReference type="STRING" id="159449.B4N89_21985"/>
<sequence>MSFRVEYTPDCDKVRGQLTPAQRGDLDAGMAAIARDPYGCGSSATYSRDRREATLGRSIFVVYQVSAGQLLVTVVRIQPGP</sequence>
<dbReference type="EMBL" id="MWQN01000001">
    <property type="protein sequence ID" value="OPC83251.1"/>
    <property type="molecule type" value="Genomic_DNA"/>
</dbReference>
<dbReference type="RefSeq" id="WP_078977544.1">
    <property type="nucleotide sequence ID" value="NZ_MWQN01000001.1"/>
</dbReference>
<comment type="caution">
    <text evidence="1">The sequence shown here is derived from an EMBL/GenBank/DDBJ whole genome shotgun (WGS) entry which is preliminary data.</text>
</comment>
<reference evidence="1 2" key="1">
    <citation type="submission" date="2017-03" db="EMBL/GenBank/DDBJ databases">
        <title>Draft genome sequence of Streptomyces scabrisporus NF3, endophyte isolated from Amphipterygium adstringens.</title>
        <authorList>
            <person name="Vazquez M."/>
            <person name="Ceapa C.D."/>
            <person name="Rodriguez Luna D."/>
            <person name="Sanchez Esquivel S."/>
        </authorList>
    </citation>
    <scope>NUCLEOTIDE SEQUENCE [LARGE SCALE GENOMIC DNA]</scope>
    <source>
        <strain evidence="1 2">NF3</strain>
    </source>
</reference>
<name>A0A1T3P2Q8_9ACTN</name>
<proteinExistence type="predicted"/>
<dbReference type="OrthoDB" id="4296205at2"/>
<accession>A0A1T3P2Q8</accession>
<evidence type="ECO:0000313" key="2">
    <source>
        <dbReference type="Proteomes" id="UP000190037"/>
    </source>
</evidence>
<evidence type="ECO:0000313" key="1">
    <source>
        <dbReference type="EMBL" id="OPC83251.1"/>
    </source>
</evidence>
<gene>
    <name evidence="1" type="ORF">B4N89_21985</name>
</gene>
<evidence type="ECO:0008006" key="3">
    <source>
        <dbReference type="Google" id="ProtNLM"/>
    </source>
</evidence>
<keyword evidence="2" id="KW-1185">Reference proteome</keyword>